<name>A0A0C1EAV7_9BACT</name>
<protein>
    <submittedName>
        <fullName evidence="2">Uncharacterized protein</fullName>
    </submittedName>
</protein>
<keyword evidence="1" id="KW-1133">Transmembrane helix</keyword>
<feature type="transmembrane region" description="Helical" evidence="1">
    <location>
        <begin position="71"/>
        <end position="89"/>
    </location>
</feature>
<reference evidence="2 3" key="1">
    <citation type="journal article" date="2014" name="Mol. Biol. Evol.">
        <title>Massive expansion of Ubiquitination-related gene families within the Chlamydiae.</title>
        <authorList>
            <person name="Domman D."/>
            <person name="Collingro A."/>
            <person name="Lagkouvardos I."/>
            <person name="Gehre L."/>
            <person name="Weinmaier T."/>
            <person name="Rattei T."/>
            <person name="Subtil A."/>
            <person name="Horn M."/>
        </authorList>
    </citation>
    <scope>NUCLEOTIDE SEQUENCE [LARGE SCALE GENOMIC DNA]</scope>
    <source>
        <strain evidence="2 3">OEW1</strain>
    </source>
</reference>
<dbReference type="Proteomes" id="UP000031307">
    <property type="component" value="Unassembled WGS sequence"/>
</dbReference>
<gene>
    <name evidence="2" type="ORF">DB43_GS00040</name>
</gene>
<feature type="transmembrane region" description="Helical" evidence="1">
    <location>
        <begin position="12"/>
        <end position="33"/>
    </location>
</feature>
<dbReference type="PATRIC" id="fig|83552.4.peg.1627"/>
<evidence type="ECO:0000313" key="3">
    <source>
        <dbReference type="Proteomes" id="UP000031307"/>
    </source>
</evidence>
<feature type="transmembrane region" description="Helical" evidence="1">
    <location>
        <begin position="39"/>
        <end position="59"/>
    </location>
</feature>
<comment type="caution">
    <text evidence="2">The sequence shown here is derived from an EMBL/GenBank/DDBJ whole genome shotgun (WGS) entry which is preliminary data.</text>
</comment>
<evidence type="ECO:0000256" key="1">
    <source>
        <dbReference type="SAM" id="Phobius"/>
    </source>
</evidence>
<organism evidence="2 3">
    <name type="scientific">Parachlamydia acanthamoebae</name>
    <dbReference type="NCBI Taxonomy" id="83552"/>
    <lineage>
        <taxon>Bacteria</taxon>
        <taxon>Pseudomonadati</taxon>
        <taxon>Chlamydiota</taxon>
        <taxon>Chlamydiia</taxon>
        <taxon>Parachlamydiales</taxon>
        <taxon>Parachlamydiaceae</taxon>
        <taxon>Parachlamydia</taxon>
    </lineage>
</organism>
<evidence type="ECO:0000313" key="2">
    <source>
        <dbReference type="EMBL" id="KIA77198.1"/>
    </source>
</evidence>
<keyword evidence="1" id="KW-0812">Transmembrane</keyword>
<proteinExistence type="predicted"/>
<keyword evidence="1" id="KW-0472">Membrane</keyword>
<dbReference type="EMBL" id="JSAM01000088">
    <property type="protein sequence ID" value="KIA77198.1"/>
    <property type="molecule type" value="Genomic_DNA"/>
</dbReference>
<sequence length="320" mass="36784">MNERVKVAMKNLITVMSVLSVVFWIIVLCANGMSSQNSIAWQVCELTGFSLWAALFAYGISKFFKSKNAPYGLICFATLFSLIAGIKTLSTSQEAIETEFENTKLALLDMLEKDPLRVSVDSSEKKYSTDEYGDMADVLRIIDKLVTSRVDDMQKYNLKLEESGLEQLFDPTSLCDQLKRAELIEKLNILLAEISILDLNLKKYMLNLDNEIAELPREELRIRCKASMERGNAQSNPLWESYVSIEKEFMQTAIELIEFMNAKEGLFWEEDSILCFEEETDVDLFNNHVEKIMRLAEQEEAVTCKMKDLQERAIEKCRMF</sequence>
<accession>A0A0C1EAV7</accession>
<dbReference type="AlphaFoldDB" id="A0A0C1EAV7"/>